<dbReference type="InterPro" id="IPR053010">
    <property type="entry name" value="SET_SmydA-8"/>
</dbReference>
<dbReference type="PANTHER" id="PTHR46455">
    <property type="entry name" value="SET AND MYND DOMAIN CONTAINING, ARTHROPOD-SPECIFIC, MEMBER 4, ISOFORM A"/>
    <property type="match status" value="1"/>
</dbReference>
<name>A0A6A4IZ42_APOLU</name>
<dbReference type="Proteomes" id="UP000466442">
    <property type="component" value="Unassembled WGS sequence"/>
</dbReference>
<protein>
    <submittedName>
        <fullName evidence="1">Uncharacterized protein</fullName>
    </submittedName>
</protein>
<comment type="caution">
    <text evidence="1">The sequence shown here is derived from an EMBL/GenBank/DDBJ whole genome shotgun (WGS) entry which is preliminary data.</text>
</comment>
<dbReference type="InterPro" id="IPR011990">
    <property type="entry name" value="TPR-like_helical_dom_sf"/>
</dbReference>
<accession>A0A6A4IZ42</accession>
<dbReference type="PANTHER" id="PTHR46455:SF5">
    <property type="entry name" value="SET AND MYND DOMAIN CONTAINING, ARTHROPOD-SPECIFIC, MEMBER 4, ISOFORM A"/>
    <property type="match status" value="1"/>
</dbReference>
<dbReference type="AlphaFoldDB" id="A0A6A4IZ42"/>
<evidence type="ECO:0000313" key="2">
    <source>
        <dbReference type="Proteomes" id="UP000466442"/>
    </source>
</evidence>
<reference evidence="1" key="1">
    <citation type="journal article" date="2021" name="Mol. Ecol. Resour.">
        <title>Apolygus lucorum genome provides insights into omnivorousness and mesophyll feeding.</title>
        <authorList>
            <person name="Liu Y."/>
            <person name="Liu H."/>
            <person name="Wang H."/>
            <person name="Huang T."/>
            <person name="Liu B."/>
            <person name="Yang B."/>
            <person name="Yin L."/>
            <person name="Li B."/>
            <person name="Zhang Y."/>
            <person name="Zhang S."/>
            <person name="Jiang F."/>
            <person name="Zhang X."/>
            <person name="Ren Y."/>
            <person name="Wang B."/>
            <person name="Wang S."/>
            <person name="Lu Y."/>
            <person name="Wu K."/>
            <person name="Fan W."/>
            <person name="Wang G."/>
        </authorList>
    </citation>
    <scope>NUCLEOTIDE SEQUENCE</scope>
    <source>
        <strain evidence="1">12Hb</strain>
    </source>
</reference>
<gene>
    <name evidence="1" type="ORF">GE061_011776</name>
</gene>
<dbReference type="EMBL" id="WIXP02000003">
    <property type="protein sequence ID" value="KAF6214046.1"/>
    <property type="molecule type" value="Genomic_DNA"/>
</dbReference>
<keyword evidence="2" id="KW-1185">Reference proteome</keyword>
<evidence type="ECO:0000313" key="1">
    <source>
        <dbReference type="EMBL" id="KAF6214046.1"/>
    </source>
</evidence>
<dbReference type="Gene3D" id="1.25.40.10">
    <property type="entry name" value="Tetratricopeptide repeat domain"/>
    <property type="match status" value="1"/>
</dbReference>
<sequence>MVTLSYTDTLQGTMERQTSLKESKYFDCKCERCKDPTELGTNFSSLRCPKCDKGFLLPKNSLDASSPWSCRNSRCESIEISTDVLSITQKIRNEMEGIGEGNIKIWEDFLRKHENVLHPNHHILTKVKISLSQMYGKVPNYIIDEMSLEQLQRKINLCQDVLKLTDVFEPGLSRIRGVTLYELHAPLLLYAIKTFHSGSSNKELLKRRLREVVGCLEDARRILSFEDPSSAEGKILSTIENALKETKTWDTQLKNLR</sequence>
<dbReference type="OrthoDB" id="265717at2759"/>
<proteinExistence type="predicted"/>
<organism evidence="1 2">
    <name type="scientific">Apolygus lucorum</name>
    <name type="common">Small green plant bug</name>
    <name type="synonym">Lygocoris lucorum</name>
    <dbReference type="NCBI Taxonomy" id="248454"/>
    <lineage>
        <taxon>Eukaryota</taxon>
        <taxon>Metazoa</taxon>
        <taxon>Ecdysozoa</taxon>
        <taxon>Arthropoda</taxon>
        <taxon>Hexapoda</taxon>
        <taxon>Insecta</taxon>
        <taxon>Pterygota</taxon>
        <taxon>Neoptera</taxon>
        <taxon>Paraneoptera</taxon>
        <taxon>Hemiptera</taxon>
        <taxon>Heteroptera</taxon>
        <taxon>Panheteroptera</taxon>
        <taxon>Cimicomorpha</taxon>
        <taxon>Miridae</taxon>
        <taxon>Mirini</taxon>
        <taxon>Apolygus</taxon>
    </lineage>
</organism>